<dbReference type="InterPro" id="IPR025877">
    <property type="entry name" value="MobA-like_NTP_Trfase"/>
</dbReference>
<proteinExistence type="predicted"/>
<dbReference type="Pfam" id="PF12804">
    <property type="entry name" value="NTP_transf_3"/>
    <property type="match status" value="1"/>
</dbReference>
<evidence type="ECO:0000259" key="1">
    <source>
        <dbReference type="Pfam" id="PF12804"/>
    </source>
</evidence>
<accession>A0A2R7Y5C6</accession>
<reference evidence="2 3" key="1">
    <citation type="submission" date="2017-04" db="EMBL/GenBank/DDBJ databases">
        <title>Draft Aigarchaeota genome from a New Zealand hot spring.</title>
        <authorList>
            <person name="Reysenbach A.-L."/>
            <person name="Donaho J.A."/>
            <person name="Gerhart J."/>
            <person name="Kelley J.F."/>
            <person name="Kouba K."/>
            <person name="Podar M."/>
            <person name="Stott M."/>
        </authorList>
    </citation>
    <scope>NUCLEOTIDE SEQUENCE [LARGE SCALE GENOMIC DNA]</scope>
    <source>
        <strain evidence="2">NZ13_MG1</strain>
    </source>
</reference>
<evidence type="ECO:0000313" key="3">
    <source>
        <dbReference type="Proteomes" id="UP000244066"/>
    </source>
</evidence>
<dbReference type="InterPro" id="IPR029044">
    <property type="entry name" value="Nucleotide-diphossugar_trans"/>
</dbReference>
<dbReference type="Gene3D" id="3.90.550.10">
    <property type="entry name" value="Spore Coat Polysaccharide Biosynthesis Protein SpsA, Chain A"/>
    <property type="match status" value="1"/>
</dbReference>
<evidence type="ECO:0000313" key="2">
    <source>
        <dbReference type="EMBL" id="PUA32042.1"/>
    </source>
</evidence>
<feature type="domain" description="MobA-like NTP transferase" evidence="1">
    <location>
        <begin position="17"/>
        <end position="155"/>
    </location>
</feature>
<name>A0A2R7Y5C6_9ARCH</name>
<protein>
    <recommendedName>
        <fullName evidence="1">MobA-like NTP transferase domain-containing protein</fullName>
    </recommendedName>
</protein>
<dbReference type="AlphaFoldDB" id="A0A2R7Y5C6"/>
<dbReference type="SUPFAM" id="SSF53448">
    <property type="entry name" value="Nucleotide-diphospho-sugar transferases"/>
    <property type="match status" value="1"/>
</dbReference>
<sequence>MSKSRTRGYACVVLVNGRGMGDKKGLTRIAGRPMIEYVLDSVPDEVTDLFVSVENEAQAAAYGPICEKYFASVMRMEKAQYPNESEKVKEVLENVPGSNVLILPCDMPCLTLEFTCFLLEASKKFTAVLPRMLDNSVDFTLASYQAEPFIEAFRKYPDMRMPELIKKVRNVLYMSTNSLKMFDSKLSILYRVSSFADIPKVENVIRNKL</sequence>
<comment type="caution">
    <text evidence="2">The sequence shown here is derived from an EMBL/GenBank/DDBJ whole genome shotgun (WGS) entry which is preliminary data.</text>
</comment>
<dbReference type="EMBL" id="NDWU01000010">
    <property type="protein sequence ID" value="PUA32042.1"/>
    <property type="molecule type" value="Genomic_DNA"/>
</dbReference>
<organism evidence="2 3">
    <name type="scientific">Candidatus Terraquivivens tikiterensis</name>
    <dbReference type="NCBI Taxonomy" id="1980982"/>
    <lineage>
        <taxon>Archaea</taxon>
        <taxon>Nitrososphaerota</taxon>
        <taxon>Candidatus Wolframiiraptoraceae</taxon>
        <taxon>Candidatus Terraquivivens</taxon>
    </lineage>
</organism>
<gene>
    <name evidence="2" type="ORF">B9J98_04675</name>
</gene>
<dbReference type="Proteomes" id="UP000244066">
    <property type="component" value="Unassembled WGS sequence"/>
</dbReference>
<dbReference type="GO" id="GO:0016779">
    <property type="term" value="F:nucleotidyltransferase activity"/>
    <property type="evidence" value="ECO:0007669"/>
    <property type="project" value="UniProtKB-ARBA"/>
</dbReference>